<evidence type="ECO:0000313" key="1">
    <source>
        <dbReference type="EMBL" id="KAJ8678476.1"/>
    </source>
</evidence>
<dbReference type="Proteomes" id="UP001239111">
    <property type="component" value="Chromosome 2"/>
</dbReference>
<evidence type="ECO:0000313" key="2">
    <source>
        <dbReference type="Proteomes" id="UP001239111"/>
    </source>
</evidence>
<accession>A0ACC2P6I1</accession>
<dbReference type="EMBL" id="CM056742">
    <property type="protein sequence ID" value="KAJ8678476.1"/>
    <property type="molecule type" value="Genomic_DNA"/>
</dbReference>
<protein>
    <submittedName>
        <fullName evidence="1">Uncharacterized protein</fullName>
    </submittedName>
</protein>
<comment type="caution">
    <text evidence="1">The sequence shown here is derived from an EMBL/GenBank/DDBJ whole genome shotgun (WGS) entry which is preliminary data.</text>
</comment>
<proteinExistence type="predicted"/>
<organism evidence="1 2">
    <name type="scientific">Eretmocerus hayati</name>
    <dbReference type="NCBI Taxonomy" id="131215"/>
    <lineage>
        <taxon>Eukaryota</taxon>
        <taxon>Metazoa</taxon>
        <taxon>Ecdysozoa</taxon>
        <taxon>Arthropoda</taxon>
        <taxon>Hexapoda</taxon>
        <taxon>Insecta</taxon>
        <taxon>Pterygota</taxon>
        <taxon>Neoptera</taxon>
        <taxon>Endopterygota</taxon>
        <taxon>Hymenoptera</taxon>
        <taxon>Apocrita</taxon>
        <taxon>Proctotrupomorpha</taxon>
        <taxon>Chalcidoidea</taxon>
        <taxon>Aphelinidae</taxon>
        <taxon>Aphelininae</taxon>
        <taxon>Eretmocerus</taxon>
    </lineage>
</organism>
<sequence length="644" mass="70451">MAQHRRLRNRTIEAEEPEIDVVTIDNHPVLDACEQATREIEETAMLATKEANDWAADVHMLPGKSAYTTTSNASAIANIETRGKNTNQAHACIADAQPTSATGTNDIFVAADAEAAGKITRQTKIWADVFRTSQHQPPLAKVNSNKQSAAFAEENTATPSPIGPRLEETRNEEIIKKKNITILEKEMRSVPANTDADTWQTELKAAEELAQRGYASKLLFLLQEKLQKEQEVGIAAEASGINQETSAMIGKIRSAPRKFDAGDWREELEAAKELARQGLASNLLVLLKEKLQQNQDAANRVQSSEYVPIPIGTPQQNQGTRSYARTSGIMEYVPTPIGTAPIPSMPKGIPIRAYLYPSTTAPAAPGNAIPLLALPRPTMMMDQYKPLDSTSVPTNSLVTATAPMEFGAKTTSTYTRPLTATGIKRRYDTMSGPAVATATEATTYNTINGRQLYSSEESGTRSLFAASLIRREQCVGPALGVPVGKIPVNPLMAPENELQGKLFEAIMTGKYKIGLLKTTDGKIIMRKKGAVVLQPDRQGWRCGACVLKFPKKYNNWKGWVVHEVHQVGVSDEFLGNFLMLCVDCGRCPLRTENLDDCPDAITVCARHWGDIDNGIIMEVIPIRVDCRCSQQSAGNLQNRNHQTG</sequence>
<keyword evidence="2" id="KW-1185">Reference proteome</keyword>
<reference evidence="1" key="1">
    <citation type="submission" date="2023-04" db="EMBL/GenBank/DDBJ databases">
        <title>A chromosome-level genome assembly of the parasitoid wasp Eretmocerus hayati.</title>
        <authorList>
            <person name="Zhong Y."/>
            <person name="Liu S."/>
            <person name="Liu Y."/>
        </authorList>
    </citation>
    <scope>NUCLEOTIDE SEQUENCE</scope>
    <source>
        <strain evidence="1">ZJU_SS_LIU_2023</strain>
    </source>
</reference>
<gene>
    <name evidence="1" type="ORF">QAD02_014263</name>
</gene>
<name>A0ACC2P6I1_9HYME</name>